<keyword evidence="1" id="KW-0175">Coiled coil</keyword>
<protein>
    <submittedName>
        <fullName evidence="3">Uncharacterized protein</fullName>
    </submittedName>
</protein>
<feature type="compositionally biased region" description="Polar residues" evidence="2">
    <location>
        <begin position="255"/>
        <end position="268"/>
    </location>
</feature>
<gene>
    <name evidence="3" type="ORF">g.12292</name>
</gene>
<organism evidence="3">
    <name type="scientific">Graphocephala atropunctata</name>
    <dbReference type="NCBI Taxonomy" id="36148"/>
    <lineage>
        <taxon>Eukaryota</taxon>
        <taxon>Metazoa</taxon>
        <taxon>Ecdysozoa</taxon>
        <taxon>Arthropoda</taxon>
        <taxon>Hexapoda</taxon>
        <taxon>Insecta</taxon>
        <taxon>Pterygota</taxon>
        <taxon>Neoptera</taxon>
        <taxon>Paraneoptera</taxon>
        <taxon>Hemiptera</taxon>
        <taxon>Auchenorrhyncha</taxon>
        <taxon>Membracoidea</taxon>
        <taxon>Cicadellidae</taxon>
        <taxon>Cicadellinae</taxon>
        <taxon>Cicadellini</taxon>
        <taxon>Graphocephala</taxon>
    </lineage>
</organism>
<evidence type="ECO:0000256" key="1">
    <source>
        <dbReference type="SAM" id="Coils"/>
    </source>
</evidence>
<proteinExistence type="predicted"/>
<dbReference type="EMBL" id="GEBQ01016420">
    <property type="protein sequence ID" value="JAT23557.1"/>
    <property type="molecule type" value="Transcribed_RNA"/>
</dbReference>
<reference evidence="3" key="1">
    <citation type="submission" date="2015-11" db="EMBL/GenBank/DDBJ databases">
        <title>De novo transcriptome assembly of four potential Pierce s Disease insect vectors from Arizona vineyards.</title>
        <authorList>
            <person name="Tassone E.E."/>
        </authorList>
    </citation>
    <scope>NUCLEOTIDE SEQUENCE</scope>
</reference>
<feature type="non-terminal residue" evidence="3">
    <location>
        <position position="1"/>
    </location>
</feature>
<evidence type="ECO:0000313" key="3">
    <source>
        <dbReference type="EMBL" id="JAT23557.1"/>
    </source>
</evidence>
<dbReference type="AlphaFoldDB" id="A0A1B6LIP1"/>
<evidence type="ECO:0000256" key="2">
    <source>
        <dbReference type="SAM" id="MobiDB-lite"/>
    </source>
</evidence>
<feature type="non-terminal residue" evidence="3">
    <location>
        <position position="604"/>
    </location>
</feature>
<name>A0A1B6LIP1_9HEMI</name>
<dbReference type="Gene3D" id="1.10.287.1490">
    <property type="match status" value="1"/>
</dbReference>
<feature type="region of interest" description="Disordered" evidence="2">
    <location>
        <begin position="224"/>
        <end position="268"/>
    </location>
</feature>
<feature type="compositionally biased region" description="Basic residues" evidence="2">
    <location>
        <begin position="235"/>
        <end position="249"/>
    </location>
</feature>
<feature type="coiled-coil region" evidence="1">
    <location>
        <begin position="379"/>
        <end position="455"/>
    </location>
</feature>
<feature type="region of interest" description="Disordered" evidence="2">
    <location>
        <begin position="27"/>
        <end position="63"/>
    </location>
</feature>
<accession>A0A1B6LIP1</accession>
<sequence length="604" mass="68338">RAKDSHMVHLKKRMEVLEKIAARLEEVMVPPLNLPPSPQSSEGEERDTEGGVRKQGNGPPLETLYERYPTAQVRRNESQTQEVHNCYTRCQHLIDGLERSNSQLREALTEESQQRMKDHEQYVSTLARISRAVEDTISQSQSQDNPRQSLLQTLQGISLPKCILEEVTSVLGAAGDSQAVCQPQENDPPQASQMSLVNRNELRNDINMAETIIKTIFNRLEKGTSKTKQSSSIGMKRKSSKKFQSHKSSKSSVSVYQTPRSSVTSIKSRRNPQTLHRFVSALKRQNKRLKLKCQHFCEKFRESVSLCESLQTDIVTLAKQKNSEQKGVKMIDQYAQTEKMFNVTMVEKAVTTGSLRSTHLLQGRLDAAAQVMARQCKQIQGLRQELGVSKNTVDSLRKRLLRAESAVAGKEMLSESTKKQLQDLEDKNSTLDQEIHHLKDSLSQLNQQLSSQTEESFKIKKQKESIEGKFEEMRRTMESQLKSLSSTLQARDALGEQATSELEAKLCNLKEQFVAQVREASERLVAADSKIQELYLGIETFLKLLFSLTRGSSSDLSPSSQAQAVQMASDILQLEPGQVQTFLHSSRYNHCMVNKWIKECNRLV</sequence>